<evidence type="ECO:0008006" key="4">
    <source>
        <dbReference type="Google" id="ProtNLM"/>
    </source>
</evidence>
<dbReference type="AlphaFoldDB" id="A0A2C9CV70"/>
<dbReference type="Proteomes" id="UP000220034">
    <property type="component" value="Unassembled WGS sequence"/>
</dbReference>
<name>A0A2C9CV70_9RHOB</name>
<evidence type="ECO:0000313" key="3">
    <source>
        <dbReference type="Proteomes" id="UP000220034"/>
    </source>
</evidence>
<protein>
    <recommendedName>
        <fullName evidence="4">DUF4177 domain-containing protein</fullName>
    </recommendedName>
</protein>
<feature type="region of interest" description="Disordered" evidence="1">
    <location>
        <begin position="1"/>
        <end position="23"/>
    </location>
</feature>
<gene>
    <name evidence="2" type="ORF">SAMN06273572_107134</name>
</gene>
<dbReference type="EMBL" id="OCTN01000007">
    <property type="protein sequence ID" value="SOH95113.1"/>
    <property type="molecule type" value="Genomic_DNA"/>
</dbReference>
<sequence length="114" mass="12794">MGEMEYKTVPLPTTPRKFKGVKNPVDRTSRTLTEILNEEARGGWSFLRAEQIEVVVPTGMMRRKRSVETTLLIFQRVRTANTRASTARRTEPQAAVAIEPPVSPAPEQGLRSTD</sequence>
<dbReference type="RefSeq" id="WP_097931308.1">
    <property type="nucleotide sequence ID" value="NZ_OCTN01000007.1"/>
</dbReference>
<reference evidence="3" key="1">
    <citation type="submission" date="2017-09" db="EMBL/GenBank/DDBJ databases">
        <authorList>
            <person name="Varghese N."/>
            <person name="Submissions S."/>
        </authorList>
    </citation>
    <scope>NUCLEOTIDE SEQUENCE [LARGE SCALE GENOMIC DNA]</scope>
    <source>
        <strain evidence="3">C7</strain>
    </source>
</reference>
<evidence type="ECO:0000256" key="1">
    <source>
        <dbReference type="SAM" id="MobiDB-lite"/>
    </source>
</evidence>
<feature type="region of interest" description="Disordered" evidence="1">
    <location>
        <begin position="83"/>
        <end position="114"/>
    </location>
</feature>
<accession>A0A2C9CV70</accession>
<evidence type="ECO:0000313" key="2">
    <source>
        <dbReference type="EMBL" id="SOH95113.1"/>
    </source>
</evidence>
<dbReference type="OrthoDB" id="7658888at2"/>
<organism evidence="2 3">
    <name type="scientific">Pontivivens marinum</name>
    <dbReference type="NCBI Taxonomy" id="1690039"/>
    <lineage>
        <taxon>Bacteria</taxon>
        <taxon>Pseudomonadati</taxon>
        <taxon>Pseudomonadota</taxon>
        <taxon>Alphaproteobacteria</taxon>
        <taxon>Rhodobacterales</taxon>
        <taxon>Paracoccaceae</taxon>
        <taxon>Pontivivens</taxon>
    </lineage>
</organism>
<keyword evidence="3" id="KW-1185">Reference proteome</keyword>
<proteinExistence type="predicted"/>